<reference evidence="2 3" key="1">
    <citation type="submission" date="2014-11" db="EMBL/GenBank/DDBJ databases">
        <authorList>
            <person name="Zhu J."/>
            <person name="Qi W."/>
            <person name="Song R."/>
        </authorList>
    </citation>
    <scope>NUCLEOTIDE SEQUENCE [LARGE SCALE GENOMIC DNA]</scope>
</reference>
<organism evidence="2 3">
    <name type="scientific">Vitrella brassicaformis (strain CCMP3155)</name>
    <dbReference type="NCBI Taxonomy" id="1169540"/>
    <lineage>
        <taxon>Eukaryota</taxon>
        <taxon>Sar</taxon>
        <taxon>Alveolata</taxon>
        <taxon>Colpodellida</taxon>
        <taxon>Vitrellaceae</taxon>
        <taxon>Vitrella</taxon>
    </lineage>
</organism>
<evidence type="ECO:0000256" key="1">
    <source>
        <dbReference type="SAM" id="MobiDB-lite"/>
    </source>
</evidence>
<dbReference type="EMBL" id="CDMY01000327">
    <property type="protein sequence ID" value="CEM02477.1"/>
    <property type="molecule type" value="Genomic_DNA"/>
</dbReference>
<feature type="region of interest" description="Disordered" evidence="1">
    <location>
        <begin position="1"/>
        <end position="28"/>
    </location>
</feature>
<protein>
    <submittedName>
        <fullName evidence="2">Uncharacterized protein</fullName>
    </submittedName>
</protein>
<evidence type="ECO:0000313" key="3">
    <source>
        <dbReference type="Proteomes" id="UP000041254"/>
    </source>
</evidence>
<accession>A0A0G4EVN0</accession>
<evidence type="ECO:0000313" key="2">
    <source>
        <dbReference type="EMBL" id="CEM02477.1"/>
    </source>
</evidence>
<keyword evidence="3" id="KW-1185">Reference proteome</keyword>
<gene>
    <name evidence="2" type="ORF">Vbra_13626</name>
</gene>
<dbReference type="Proteomes" id="UP000041254">
    <property type="component" value="Unassembled WGS sequence"/>
</dbReference>
<feature type="compositionally biased region" description="Low complexity" evidence="1">
    <location>
        <begin position="1"/>
        <end position="11"/>
    </location>
</feature>
<dbReference type="PhylomeDB" id="A0A0G4EVN0"/>
<dbReference type="InParanoid" id="A0A0G4EVN0"/>
<name>A0A0G4EVN0_VITBC</name>
<dbReference type="AlphaFoldDB" id="A0A0G4EVN0"/>
<sequence length="323" mass="35228">MAAEAAGAPALKKPPPMPALRPAVSGETPKEFLDGAKNVALDAFKEVQKLAAMDPAAMLCQGELCKQKQAAKEVQYGTGPPVNMTLAQKQTLKYAQCVLVTGFEASCIENDPRKKRCMAGSVDMQPQTFDGIWRFVGTGENYGREGDLFPVYKKDVYFKSFQHIKALFLSRTVRPPREGIAPTQFDQGTWAAINANRLDFRYTGAGQKSPFAFTASAAPPGTCSDSDPASFPMCTTGSTLWYLARATENCNGISRGNMCAFNMRLSIRDIKCPSAWEKQLQQRGIDPDTNPGVAFLERHNNPKYATSGAKARRLDQHAGDADL</sequence>
<proteinExistence type="predicted"/>
<dbReference type="VEuPathDB" id="CryptoDB:Vbra_13626"/>